<evidence type="ECO:0000313" key="1">
    <source>
        <dbReference type="EMBL" id="KAE9403572.1"/>
    </source>
</evidence>
<sequence length="111" mass="12194">MAVQVSLPSGSTNVVANADAEAEAAIPPVPVLSLECQLWSVMRAERSETTFSPLPDSDWCLNNWLNLPHLNPAQTEPLLAGDFDDDDDITILDVAYSIQEERRYVGFGFDV</sequence>
<evidence type="ECO:0000313" key="2">
    <source>
        <dbReference type="Proteomes" id="UP000799118"/>
    </source>
</evidence>
<reference evidence="1" key="1">
    <citation type="journal article" date="2019" name="Environ. Microbiol.">
        <title>Fungal ecological strategies reflected in gene transcription - a case study of two litter decomposers.</title>
        <authorList>
            <person name="Barbi F."/>
            <person name="Kohler A."/>
            <person name="Barry K."/>
            <person name="Baskaran P."/>
            <person name="Daum C."/>
            <person name="Fauchery L."/>
            <person name="Ihrmark K."/>
            <person name="Kuo A."/>
            <person name="LaButti K."/>
            <person name="Lipzen A."/>
            <person name="Morin E."/>
            <person name="Grigoriev I.V."/>
            <person name="Henrissat B."/>
            <person name="Lindahl B."/>
            <person name="Martin F."/>
        </authorList>
    </citation>
    <scope>NUCLEOTIDE SEQUENCE</scope>
    <source>
        <strain evidence="1">JB14</strain>
    </source>
</reference>
<proteinExistence type="predicted"/>
<gene>
    <name evidence="1" type="ORF">BT96DRAFT_936400</name>
</gene>
<organism evidence="1 2">
    <name type="scientific">Gymnopus androsaceus JB14</name>
    <dbReference type="NCBI Taxonomy" id="1447944"/>
    <lineage>
        <taxon>Eukaryota</taxon>
        <taxon>Fungi</taxon>
        <taxon>Dikarya</taxon>
        <taxon>Basidiomycota</taxon>
        <taxon>Agaricomycotina</taxon>
        <taxon>Agaricomycetes</taxon>
        <taxon>Agaricomycetidae</taxon>
        <taxon>Agaricales</taxon>
        <taxon>Marasmiineae</taxon>
        <taxon>Omphalotaceae</taxon>
        <taxon>Gymnopus</taxon>
    </lineage>
</organism>
<dbReference type="AlphaFoldDB" id="A0A6A4HWA7"/>
<dbReference type="Proteomes" id="UP000799118">
    <property type="component" value="Unassembled WGS sequence"/>
</dbReference>
<protein>
    <submittedName>
        <fullName evidence="1">Uncharacterized protein</fullName>
    </submittedName>
</protein>
<accession>A0A6A4HWA7</accession>
<dbReference type="EMBL" id="ML769424">
    <property type="protein sequence ID" value="KAE9403572.1"/>
    <property type="molecule type" value="Genomic_DNA"/>
</dbReference>
<name>A0A6A4HWA7_9AGAR</name>
<keyword evidence="2" id="KW-1185">Reference proteome</keyword>